<evidence type="ECO:0000256" key="1">
    <source>
        <dbReference type="ARBA" id="ARBA00022679"/>
    </source>
</evidence>
<dbReference type="SUPFAM" id="SSF89796">
    <property type="entry name" value="CoA-transferase family III (CaiB/BaiF)"/>
    <property type="match status" value="1"/>
</dbReference>
<dbReference type="InterPro" id="IPR044855">
    <property type="entry name" value="CoA-Trfase_III_dom3_sf"/>
</dbReference>
<organism evidence="2">
    <name type="scientific">freshwater metagenome</name>
    <dbReference type="NCBI Taxonomy" id="449393"/>
    <lineage>
        <taxon>unclassified sequences</taxon>
        <taxon>metagenomes</taxon>
        <taxon>ecological metagenomes</taxon>
    </lineage>
</organism>
<name>A0A6J6NSF5_9ZZZZ</name>
<dbReference type="PANTHER" id="PTHR48207">
    <property type="entry name" value="SUCCINATE--HYDROXYMETHYLGLUTARATE COA-TRANSFERASE"/>
    <property type="match status" value="1"/>
</dbReference>
<gene>
    <name evidence="2" type="ORF">UFOPK2295_01810</name>
</gene>
<dbReference type="GO" id="GO:0008410">
    <property type="term" value="F:CoA-transferase activity"/>
    <property type="evidence" value="ECO:0007669"/>
    <property type="project" value="TreeGrafter"/>
</dbReference>
<dbReference type="Pfam" id="PF02515">
    <property type="entry name" value="CoA_transf_3"/>
    <property type="match status" value="1"/>
</dbReference>
<evidence type="ECO:0000313" key="2">
    <source>
        <dbReference type="EMBL" id="CAB4689377.1"/>
    </source>
</evidence>
<dbReference type="InterPro" id="IPR003673">
    <property type="entry name" value="CoA-Trfase_fam_III"/>
</dbReference>
<dbReference type="InterPro" id="IPR023606">
    <property type="entry name" value="CoA-Trfase_III_dom_1_sf"/>
</dbReference>
<sequence>MNSQQNTAKPLEGLVVADLSRVLAGPYCSMLLADMGATVVKVESAAGDDTRTWVPPTKDGVATYYMSINRNKKSIVLDYGNPDDLEIVKKLVRNADICLENFKVGGLKKFGLDYESVKADNPGLIYLSISGFGTAEGAWLPGYDLIVQAVSGLMSLTGEPDGSPYRAGISVFDVMAGLHGTIGVLAALNHRNATGEGQHIEVNLLSSAMSGLVNQTAAYTAAGVVPFRMGNAHPSLFPYEALPTKDRDLIIAAGNDKQFRSLCTVLGIEAIADDPRFKINADRTKNREELRPFLLEKLAEWMSDDLFIELNKVGVPCGPINSIGDGVELAEKLGLRPRVTVGEGDREVTLVRNPITFSDGDLEYRLPPPTLGEHSDEIRDWLKGLD</sequence>
<dbReference type="Gene3D" id="3.30.1540.10">
    <property type="entry name" value="formyl-coa transferase, domain 3"/>
    <property type="match status" value="1"/>
</dbReference>
<dbReference type="AlphaFoldDB" id="A0A6J6NSF5"/>
<keyword evidence="1" id="KW-0808">Transferase</keyword>
<reference evidence="2" key="1">
    <citation type="submission" date="2020-05" db="EMBL/GenBank/DDBJ databases">
        <authorList>
            <person name="Chiriac C."/>
            <person name="Salcher M."/>
            <person name="Ghai R."/>
            <person name="Kavagutti S V."/>
        </authorList>
    </citation>
    <scope>NUCLEOTIDE SEQUENCE</scope>
</reference>
<protein>
    <submittedName>
        <fullName evidence="2">Unannotated protein</fullName>
    </submittedName>
</protein>
<proteinExistence type="predicted"/>
<dbReference type="EMBL" id="CAEZWV010000075">
    <property type="protein sequence ID" value="CAB4689377.1"/>
    <property type="molecule type" value="Genomic_DNA"/>
</dbReference>
<dbReference type="Gene3D" id="3.40.50.10540">
    <property type="entry name" value="Crotonobetainyl-coa:carnitine coa-transferase, domain 1"/>
    <property type="match status" value="1"/>
</dbReference>
<accession>A0A6J6NSF5</accession>
<dbReference type="PANTHER" id="PTHR48207:SF3">
    <property type="entry name" value="SUCCINATE--HYDROXYMETHYLGLUTARATE COA-TRANSFERASE"/>
    <property type="match status" value="1"/>
</dbReference>
<dbReference type="InterPro" id="IPR050483">
    <property type="entry name" value="CoA-transferase_III_domain"/>
</dbReference>